<sequence>MLTTKQPKSTFTYQNFDIEYHSFGVLNANKIYYINLKIHDTKNQHIIFKSILIDSKAQFIKELNGSINSKSFYNGLFRVYNGDENSFVNKKGNIIKIIFPYKIDENITAQTKFKNIKKYKENLTTICLKNKWGFIDKNGKLIIEAKYDNAYDFSEGLARVELNGKWGFINKKGEIAIDTKYNKIKDFFQGMAAVEIDNKWGFIDKNGKLIIEAKYDFINDLDDDLAFFDIQGASKIGLYLILNKENIVSYFHDGLASILINKKFGFIDKKGKLIIKAQYDEVDHFNKGFAKVKCSDKWGLIDKKGKIIIKIKYDQITILDNNLILAIKDKIVNMINLKIKKTIKINVLKYINFDC</sequence>
<protein>
    <submittedName>
        <fullName evidence="1">WG repeat-containing protein</fullName>
    </submittedName>
</protein>
<dbReference type="SUPFAM" id="SSF69360">
    <property type="entry name" value="Cell wall binding repeat"/>
    <property type="match status" value="2"/>
</dbReference>
<proteinExistence type="predicted"/>
<evidence type="ECO:0000313" key="1">
    <source>
        <dbReference type="EMBL" id="TXE88410.1"/>
    </source>
</evidence>
<dbReference type="InterPro" id="IPR032774">
    <property type="entry name" value="WG_beta_rep"/>
</dbReference>
<dbReference type="Proteomes" id="UP000321629">
    <property type="component" value="Unassembled WGS sequence"/>
</dbReference>
<dbReference type="RefSeq" id="WP_147555436.1">
    <property type="nucleotide sequence ID" value="NZ_VOWJ01000021.1"/>
</dbReference>
<name>A0A5C7E1H8_9BACT</name>
<dbReference type="EMBL" id="VOWJ01000021">
    <property type="protein sequence ID" value="TXE88410.1"/>
    <property type="molecule type" value="Genomic_DNA"/>
</dbReference>
<comment type="caution">
    <text evidence="1">The sequence shown here is derived from an EMBL/GenBank/DDBJ whole genome shotgun (WGS) entry which is preliminary data.</text>
</comment>
<dbReference type="PANTHER" id="PTHR37841:SF1">
    <property type="entry name" value="DUF3298 DOMAIN-CONTAINING PROTEIN"/>
    <property type="match status" value="1"/>
</dbReference>
<accession>A0A5C7E1H8</accession>
<organism evidence="1 2">
    <name type="scientific">Campylobacter volucris</name>
    <dbReference type="NCBI Taxonomy" id="1031542"/>
    <lineage>
        <taxon>Bacteria</taxon>
        <taxon>Pseudomonadati</taxon>
        <taxon>Campylobacterota</taxon>
        <taxon>Epsilonproteobacteria</taxon>
        <taxon>Campylobacterales</taxon>
        <taxon>Campylobacteraceae</taxon>
        <taxon>Campylobacter</taxon>
    </lineage>
</organism>
<gene>
    <name evidence="1" type="ORF">FPD38_03690</name>
</gene>
<dbReference type="PANTHER" id="PTHR37841">
    <property type="entry name" value="GLR2918 PROTEIN"/>
    <property type="match status" value="1"/>
</dbReference>
<reference evidence="1 2" key="1">
    <citation type="submission" date="2019-07" db="EMBL/GenBank/DDBJ databases">
        <title>Rapid identification of Enteric Bacteria from Whole Genome Sequences (WGS) using Average Nucleotide Identity (ANI).</title>
        <authorList>
            <person name="Lane C."/>
        </authorList>
    </citation>
    <scope>NUCLEOTIDE SEQUENCE [LARGE SCALE GENOMIC DNA]</scope>
    <source>
        <strain evidence="1 2">2016D-0084</strain>
    </source>
</reference>
<dbReference type="AlphaFoldDB" id="A0A5C7E1H8"/>
<dbReference type="Pfam" id="PF14903">
    <property type="entry name" value="WG_beta_rep"/>
    <property type="match status" value="3"/>
</dbReference>
<evidence type="ECO:0000313" key="2">
    <source>
        <dbReference type="Proteomes" id="UP000321629"/>
    </source>
</evidence>